<dbReference type="InterPro" id="IPR033140">
    <property type="entry name" value="Lipase_GDXG_put_SER_AS"/>
</dbReference>
<evidence type="ECO:0000256" key="2">
    <source>
        <dbReference type="ARBA" id="ARBA00022801"/>
    </source>
</evidence>
<dbReference type="AlphaFoldDB" id="A0A068SA42"/>
<dbReference type="PROSITE" id="PS01174">
    <property type="entry name" value="LIPASE_GDXG_SER"/>
    <property type="match status" value="1"/>
</dbReference>
<evidence type="ECO:0000256" key="3">
    <source>
        <dbReference type="PROSITE-ProRule" id="PRU10038"/>
    </source>
</evidence>
<accession>A0A068SA42</accession>
<gene>
    <name evidence="6" type="ORF">LCOR_09697.1</name>
</gene>
<dbReference type="SUPFAM" id="SSF53474">
    <property type="entry name" value="alpha/beta-Hydrolases"/>
    <property type="match status" value="1"/>
</dbReference>
<evidence type="ECO:0000256" key="1">
    <source>
        <dbReference type="ARBA" id="ARBA00010515"/>
    </source>
</evidence>
<evidence type="ECO:0000313" key="6">
    <source>
        <dbReference type="EMBL" id="CDH58850.1"/>
    </source>
</evidence>
<dbReference type="Proteomes" id="UP000027586">
    <property type="component" value="Unassembled WGS sequence"/>
</dbReference>
<dbReference type="VEuPathDB" id="FungiDB:LCOR_09697.1"/>
<name>A0A068SA42_9FUNG</name>
<dbReference type="STRING" id="1263082.A0A068SA42"/>
<reference evidence="6" key="1">
    <citation type="submission" date="2013-08" db="EMBL/GenBank/DDBJ databases">
        <title>Gene expansion shapes genome architecture in the human pathogen Lichtheimia corymbifera: an evolutionary genomics analysis in the ancient terrestrial Mucorales (Mucoromycotina).</title>
        <authorList>
            <person name="Schwartze V.U."/>
            <person name="Winter S."/>
            <person name="Shelest E."/>
            <person name="Marcet-Houben M."/>
            <person name="Horn F."/>
            <person name="Wehner S."/>
            <person name="Hoffmann K."/>
            <person name="Riege K."/>
            <person name="Sammeth M."/>
            <person name="Nowrousian M."/>
            <person name="Valiante V."/>
            <person name="Linde J."/>
            <person name="Jacobsen I.D."/>
            <person name="Marz M."/>
            <person name="Brakhage A.A."/>
            <person name="Gabaldon T."/>
            <person name="Bocker S."/>
            <person name="Voigt K."/>
        </authorList>
    </citation>
    <scope>NUCLEOTIDE SEQUENCE [LARGE SCALE GENOMIC DNA]</scope>
    <source>
        <strain evidence="6">FSU 9682</strain>
    </source>
</reference>
<evidence type="ECO:0000256" key="4">
    <source>
        <dbReference type="SAM" id="MobiDB-lite"/>
    </source>
</evidence>
<evidence type="ECO:0000313" key="7">
    <source>
        <dbReference type="Proteomes" id="UP000027586"/>
    </source>
</evidence>
<comment type="caution">
    <text evidence="6">The sequence shown here is derived from an EMBL/GenBank/DDBJ whole genome shotgun (WGS) entry which is preliminary data.</text>
</comment>
<dbReference type="EMBL" id="CBTN010000061">
    <property type="protein sequence ID" value="CDH58850.1"/>
    <property type="molecule type" value="Genomic_DNA"/>
</dbReference>
<sequence>MTFPEAYDRIHPLYKEHAIRQANDPPPSTFDEGRQRQKERYRAERENVPQVLCNSYTISVDETQSKGNNTNTVQVYVIRPPGTETTILPVMVFVHGGGWIYGDKEIYEIPICDLAIRARAAIVFVEYSLTPEVQYPVALDQVWAAIRWAHQSSDLIHVDPSTLIVAGDSAGGNLAAATCLLDKQRGGDRRMIHGQILIYPLLDFARPHASEPSSSVTLYGGGPEFALPIDVVYRSQRLYCGQQTTTDILISPTLASTKDLEGLPPTLIATAECDPLRDEGEAYANQLMQAGVHVAAIRVLGTIHGFFQMNKVVPQYSQLLGSMASFMQDVFKN</sequence>
<feature type="active site" evidence="3">
    <location>
        <position position="169"/>
    </location>
</feature>
<dbReference type="InterPro" id="IPR029058">
    <property type="entry name" value="AB_hydrolase_fold"/>
</dbReference>
<feature type="compositionally biased region" description="Basic and acidic residues" evidence="4">
    <location>
        <begin position="31"/>
        <end position="44"/>
    </location>
</feature>
<dbReference type="InterPro" id="IPR013094">
    <property type="entry name" value="AB_hydrolase_3"/>
</dbReference>
<dbReference type="InterPro" id="IPR050300">
    <property type="entry name" value="GDXG_lipolytic_enzyme"/>
</dbReference>
<comment type="similarity">
    <text evidence="1">Belongs to the 'GDXG' lipolytic enzyme family.</text>
</comment>
<dbReference type="ESTHER" id="9fung-a0a068sa42">
    <property type="family name" value="Hormone-sensitive_lipase_like"/>
</dbReference>
<evidence type="ECO:0000259" key="5">
    <source>
        <dbReference type="Pfam" id="PF07859"/>
    </source>
</evidence>
<keyword evidence="7" id="KW-1185">Reference proteome</keyword>
<organism evidence="6 7">
    <name type="scientific">Lichtheimia corymbifera JMRC:FSU:9682</name>
    <dbReference type="NCBI Taxonomy" id="1263082"/>
    <lineage>
        <taxon>Eukaryota</taxon>
        <taxon>Fungi</taxon>
        <taxon>Fungi incertae sedis</taxon>
        <taxon>Mucoromycota</taxon>
        <taxon>Mucoromycotina</taxon>
        <taxon>Mucoromycetes</taxon>
        <taxon>Mucorales</taxon>
        <taxon>Lichtheimiaceae</taxon>
        <taxon>Lichtheimia</taxon>
    </lineage>
</organism>
<dbReference type="Gene3D" id="3.40.50.1820">
    <property type="entry name" value="alpha/beta hydrolase"/>
    <property type="match status" value="1"/>
</dbReference>
<dbReference type="PANTHER" id="PTHR48081:SF8">
    <property type="entry name" value="ALPHA_BETA HYDROLASE FOLD-3 DOMAIN-CONTAINING PROTEIN-RELATED"/>
    <property type="match status" value="1"/>
</dbReference>
<feature type="domain" description="Alpha/beta hydrolase fold-3" evidence="5">
    <location>
        <begin position="91"/>
        <end position="307"/>
    </location>
</feature>
<keyword evidence="2" id="KW-0378">Hydrolase</keyword>
<feature type="region of interest" description="Disordered" evidence="4">
    <location>
        <begin position="18"/>
        <end position="44"/>
    </location>
</feature>
<protein>
    <submittedName>
        <fullName evidence="6">Lipase</fullName>
    </submittedName>
</protein>
<dbReference type="OrthoDB" id="408631at2759"/>
<dbReference type="Pfam" id="PF07859">
    <property type="entry name" value="Abhydrolase_3"/>
    <property type="match status" value="1"/>
</dbReference>
<proteinExistence type="inferred from homology"/>
<dbReference type="PANTHER" id="PTHR48081">
    <property type="entry name" value="AB HYDROLASE SUPERFAMILY PROTEIN C4A8.06C"/>
    <property type="match status" value="1"/>
</dbReference>
<dbReference type="GO" id="GO:0016787">
    <property type="term" value="F:hydrolase activity"/>
    <property type="evidence" value="ECO:0007669"/>
    <property type="project" value="UniProtKB-KW"/>
</dbReference>